<dbReference type="Proteomes" id="UP000177515">
    <property type="component" value="Chromosome 1"/>
</dbReference>
<dbReference type="EMBL" id="CP017754">
    <property type="protein sequence ID" value="AOZ06313.1"/>
    <property type="molecule type" value="Genomic_DNA"/>
</dbReference>
<evidence type="ECO:0000256" key="3">
    <source>
        <dbReference type="PROSITE-ProRule" id="PRU00284"/>
    </source>
</evidence>
<name>A0ABM6F4E5_9BURK</name>
<dbReference type="SMART" id="SM00283">
    <property type="entry name" value="MA"/>
    <property type="match status" value="1"/>
</dbReference>
<accession>A0ABM6F4E5</accession>
<protein>
    <submittedName>
        <fullName evidence="7">Chemotaxis protein</fullName>
    </submittedName>
</protein>
<evidence type="ECO:0000256" key="1">
    <source>
        <dbReference type="ARBA" id="ARBA00022481"/>
    </source>
</evidence>
<proteinExistence type="inferred from homology"/>
<dbReference type="InterPro" id="IPR003660">
    <property type="entry name" value="HAMP_dom"/>
</dbReference>
<dbReference type="PROSITE" id="PS50111">
    <property type="entry name" value="CHEMOTAXIS_TRANSDUC_2"/>
    <property type="match status" value="1"/>
</dbReference>
<dbReference type="Pfam" id="PF00015">
    <property type="entry name" value="MCPsignal"/>
    <property type="match status" value="1"/>
</dbReference>
<dbReference type="CDD" id="cd11386">
    <property type="entry name" value="MCP_signal"/>
    <property type="match status" value="1"/>
</dbReference>
<keyword evidence="3" id="KW-0807">Transducer</keyword>
<feature type="domain" description="Methyl-accepting transducer" evidence="5">
    <location>
        <begin position="398"/>
        <end position="627"/>
    </location>
</feature>
<sequence>MTRWLNPAVRLMAALSISRKLLLLALLFLLPLAGAMSLVFQASLAELKTARAEVRGLAAVERALEMMRQVQIRRGAAAAVQAGNAAFRATYEAADARAGEQAAQLAADARGFGLDAQAGALEEAWRTLKTEGLQAPASTLFAQHSALVRQLRLYVGDLGDRSELALDPDAGSYYLINLMLGTMPRLAEFTALARGRGTAIISQGGFAESAQQAGLGALSEQIQEAVETVRRDAERVSAAAPGYRAEVEAAKARLAAVDGFSVTLKDRLLGRDGIRIEAKAYFDEATAAIDAIGATNRAFGASAHAMLEARIGAVQDKLAWMCALALLTVGAAFYLFAGFCRGVGEDLRGIAAWVERIGAGDLRAELVVRGRDEFSDIRRHLQVLLRSWQDTVRETRAGAEQVLVAAGEIAQGNLDLSQRTEQQAASLQETAASMEQLTAIVKQNAGHAGEASTLAAEAAGVAGRGGDAIRHLLDTMRHIAADSHRIEDITGVIDGIAFQTNILALNAAVEAARAGEHGRGFAVVAAEVRNLAQRAGTSAKEIAALIAQSAQRVAHGAGLVEQASQTIGEAITAVSRVDTVMTEISRASAEQSGGIAQVNQAVVQMDQATQQNASLVEQAAAAAAMLKEQAERMEALVGRFHLDHAPVPVASPLQA</sequence>
<gene>
    <name evidence="7" type="ORF">BKK80_11090</name>
</gene>
<dbReference type="PROSITE" id="PS50885">
    <property type="entry name" value="HAMP"/>
    <property type="match status" value="1"/>
</dbReference>
<reference evidence="7 8" key="1">
    <citation type="submission" date="2016-10" db="EMBL/GenBank/DDBJ databases">
        <title>Complete genome sequences of three Cupriavidus strains isolated from various Malaysian environments.</title>
        <authorList>
            <person name="Abdullah A.A.-A."/>
            <person name="Shafie N.A.H."/>
            <person name="Lau N.S."/>
        </authorList>
    </citation>
    <scope>NUCLEOTIDE SEQUENCE [LARGE SCALE GENOMIC DNA]</scope>
    <source>
        <strain evidence="7 8">USMAA1020</strain>
    </source>
</reference>
<organism evidence="7 8">
    <name type="scientific">Cupriavidus malaysiensis</name>
    <dbReference type="NCBI Taxonomy" id="367825"/>
    <lineage>
        <taxon>Bacteria</taxon>
        <taxon>Pseudomonadati</taxon>
        <taxon>Pseudomonadota</taxon>
        <taxon>Betaproteobacteria</taxon>
        <taxon>Burkholderiales</taxon>
        <taxon>Burkholderiaceae</taxon>
        <taxon>Cupriavidus</taxon>
    </lineage>
</organism>
<keyword evidence="1" id="KW-0488">Methylation</keyword>
<evidence type="ECO:0000259" key="5">
    <source>
        <dbReference type="PROSITE" id="PS50111"/>
    </source>
</evidence>
<feature type="domain" description="HAMP" evidence="6">
    <location>
        <begin position="341"/>
        <end position="393"/>
    </location>
</feature>
<dbReference type="PANTHER" id="PTHR43531:SF14">
    <property type="entry name" value="METHYL-ACCEPTING CHEMOTAXIS PROTEIN I-RELATED"/>
    <property type="match status" value="1"/>
</dbReference>
<dbReference type="InterPro" id="IPR004089">
    <property type="entry name" value="MCPsignal_dom"/>
</dbReference>
<feature type="coiled-coil region" evidence="4">
    <location>
        <begin position="598"/>
        <end position="636"/>
    </location>
</feature>
<evidence type="ECO:0000313" key="8">
    <source>
        <dbReference type="Proteomes" id="UP000177515"/>
    </source>
</evidence>
<dbReference type="Gene3D" id="1.10.287.950">
    <property type="entry name" value="Methyl-accepting chemotaxis protein"/>
    <property type="match status" value="1"/>
</dbReference>
<dbReference type="PANTHER" id="PTHR43531">
    <property type="entry name" value="PROTEIN ICFG"/>
    <property type="match status" value="1"/>
</dbReference>
<dbReference type="SMART" id="SM00304">
    <property type="entry name" value="HAMP"/>
    <property type="match status" value="1"/>
</dbReference>
<evidence type="ECO:0000259" key="6">
    <source>
        <dbReference type="PROSITE" id="PS50885"/>
    </source>
</evidence>
<keyword evidence="8" id="KW-1185">Reference proteome</keyword>
<keyword evidence="4" id="KW-0175">Coiled coil</keyword>
<evidence type="ECO:0000313" key="7">
    <source>
        <dbReference type="EMBL" id="AOZ06313.1"/>
    </source>
</evidence>
<dbReference type="SUPFAM" id="SSF58104">
    <property type="entry name" value="Methyl-accepting chemotaxis protein (MCP) signaling domain"/>
    <property type="match status" value="1"/>
</dbReference>
<comment type="similarity">
    <text evidence="2">Belongs to the methyl-accepting chemotaxis (MCP) protein family.</text>
</comment>
<dbReference type="InterPro" id="IPR051310">
    <property type="entry name" value="MCP_chemotaxis"/>
</dbReference>
<evidence type="ECO:0000256" key="4">
    <source>
        <dbReference type="SAM" id="Coils"/>
    </source>
</evidence>
<evidence type="ECO:0000256" key="2">
    <source>
        <dbReference type="ARBA" id="ARBA00029447"/>
    </source>
</evidence>